<dbReference type="RefSeq" id="WP_130432577.1">
    <property type="nucleotide sequence ID" value="NZ_SGXF01000001.1"/>
</dbReference>
<reference evidence="1 2" key="1">
    <citation type="submission" date="2019-02" db="EMBL/GenBank/DDBJ databases">
        <title>Genomic Encyclopedia of Type Strains, Phase IV (KMG-IV): sequencing the most valuable type-strain genomes for metagenomic binning, comparative biology and taxonomic classification.</title>
        <authorList>
            <person name="Goeker M."/>
        </authorList>
    </citation>
    <scope>NUCLEOTIDE SEQUENCE [LARGE SCALE GENOMIC DNA]</scope>
    <source>
        <strain evidence="1 2">DSM 29486</strain>
    </source>
</reference>
<protein>
    <submittedName>
        <fullName evidence="1">Uncharacterized protein DUF3788</fullName>
    </submittedName>
</protein>
<dbReference type="AlphaFoldDB" id="A0A4Q7PN12"/>
<dbReference type="Pfam" id="PF12663">
    <property type="entry name" value="DUF3788"/>
    <property type="match status" value="1"/>
</dbReference>
<sequence>MNWSEQYTADLKPDFSAISSYVESPWWDGLCGFVEKTYGVQPAVEYSRCSEAPGWNVKYKKSGRALCTLYPEKGSFTCLVCVGRKEAEAAELQMASFHPRIRELYQATRLFNGSRWLMIPVDSEEMMKNTEDLILLRMRPPVRK</sequence>
<comment type="caution">
    <text evidence="1">The sequence shown here is derived from an EMBL/GenBank/DDBJ whole genome shotgun (WGS) entry which is preliminary data.</text>
</comment>
<keyword evidence="2" id="KW-1185">Reference proteome</keyword>
<dbReference type="InterPro" id="IPR024265">
    <property type="entry name" value="DUF3788"/>
</dbReference>
<organism evidence="1 2">
    <name type="scientific">Cuneatibacter caecimuris</name>
    <dbReference type="NCBI Taxonomy" id="1796618"/>
    <lineage>
        <taxon>Bacteria</taxon>
        <taxon>Bacillati</taxon>
        <taxon>Bacillota</taxon>
        <taxon>Clostridia</taxon>
        <taxon>Lachnospirales</taxon>
        <taxon>Lachnospiraceae</taxon>
        <taxon>Cuneatibacter</taxon>
    </lineage>
</organism>
<dbReference type="Proteomes" id="UP000292927">
    <property type="component" value="Unassembled WGS sequence"/>
</dbReference>
<evidence type="ECO:0000313" key="2">
    <source>
        <dbReference type="Proteomes" id="UP000292927"/>
    </source>
</evidence>
<gene>
    <name evidence="1" type="ORF">EV209_0423</name>
</gene>
<name>A0A4Q7PN12_9FIRM</name>
<evidence type="ECO:0000313" key="1">
    <source>
        <dbReference type="EMBL" id="RZT02312.1"/>
    </source>
</evidence>
<dbReference type="EMBL" id="SGXF01000001">
    <property type="protein sequence ID" value="RZT02312.1"/>
    <property type="molecule type" value="Genomic_DNA"/>
</dbReference>
<dbReference type="OrthoDB" id="9090890at2"/>
<accession>A0A4Q7PN12</accession>
<proteinExistence type="predicted"/>